<reference evidence="7 8" key="1">
    <citation type="journal article" date="2018" name="PLoS ONE">
        <title>The draft genome of Kipferlia bialata reveals reductive genome evolution in fornicate parasites.</title>
        <authorList>
            <person name="Tanifuji G."/>
            <person name="Takabayashi S."/>
            <person name="Kume K."/>
            <person name="Takagi M."/>
            <person name="Nakayama T."/>
            <person name="Kamikawa R."/>
            <person name="Inagaki Y."/>
            <person name="Hashimoto T."/>
        </authorList>
    </citation>
    <scope>NUCLEOTIDE SEQUENCE [LARGE SCALE GENOMIC DNA]</scope>
    <source>
        <strain evidence="7">NY0173</strain>
    </source>
</reference>
<evidence type="ECO:0000256" key="2">
    <source>
        <dbReference type="ARBA" id="ARBA00022448"/>
    </source>
</evidence>
<feature type="transmembrane region" description="Helical" evidence="6">
    <location>
        <begin position="92"/>
        <end position="113"/>
    </location>
</feature>
<dbReference type="EMBL" id="BDIP01004641">
    <property type="protein sequence ID" value="GIQ89050.1"/>
    <property type="molecule type" value="Genomic_DNA"/>
</dbReference>
<evidence type="ECO:0000313" key="8">
    <source>
        <dbReference type="Proteomes" id="UP000265618"/>
    </source>
</evidence>
<keyword evidence="4 6" id="KW-1133">Transmembrane helix</keyword>
<evidence type="ECO:0000256" key="6">
    <source>
        <dbReference type="SAM" id="Phobius"/>
    </source>
</evidence>
<keyword evidence="5 6" id="KW-0472">Membrane</keyword>
<comment type="subcellular location">
    <subcellularLocation>
        <location evidence="1">Membrane</location>
        <topology evidence="1">Multi-pass membrane protein</topology>
    </subcellularLocation>
</comment>
<dbReference type="PANTHER" id="PTHR19432">
    <property type="entry name" value="SUGAR TRANSPORTER"/>
    <property type="match status" value="1"/>
</dbReference>
<keyword evidence="8" id="KW-1185">Reference proteome</keyword>
<gene>
    <name evidence="7" type="ORF">KIPB_011433</name>
</gene>
<dbReference type="GO" id="GO:0008506">
    <property type="term" value="F:sucrose:proton symporter activity"/>
    <property type="evidence" value="ECO:0007669"/>
    <property type="project" value="TreeGrafter"/>
</dbReference>
<evidence type="ECO:0008006" key="9">
    <source>
        <dbReference type="Google" id="ProtNLM"/>
    </source>
</evidence>
<evidence type="ECO:0000256" key="3">
    <source>
        <dbReference type="ARBA" id="ARBA00022692"/>
    </source>
</evidence>
<feature type="transmembrane region" description="Helical" evidence="6">
    <location>
        <begin position="21"/>
        <end position="43"/>
    </location>
</feature>
<evidence type="ECO:0000313" key="7">
    <source>
        <dbReference type="EMBL" id="GIQ89050.1"/>
    </source>
</evidence>
<dbReference type="Proteomes" id="UP000265618">
    <property type="component" value="Unassembled WGS sequence"/>
</dbReference>
<dbReference type="GO" id="GO:0016020">
    <property type="term" value="C:membrane"/>
    <property type="evidence" value="ECO:0007669"/>
    <property type="project" value="UniProtKB-SubCell"/>
</dbReference>
<keyword evidence="3 6" id="KW-0812">Transmembrane</keyword>
<name>A0A9K3D7I6_9EUKA</name>
<accession>A0A9K3D7I6</accession>
<dbReference type="InterPro" id="IPR036259">
    <property type="entry name" value="MFS_trans_sf"/>
</dbReference>
<keyword evidence="2" id="KW-0813">Transport</keyword>
<evidence type="ECO:0000256" key="5">
    <source>
        <dbReference type="ARBA" id="ARBA00023136"/>
    </source>
</evidence>
<sequence length="134" mass="14251">MGGPDSMVTPDEEELWTIPRILLLNSSMAGLQFAFAISSSFVIPYLEQILGFSAATANFIVLAGPLCGFLVMPIVGLLSDKHTGKYGRRRPFILVGAISLCISLLMFGLSGPITDDVTISKVMAVTGVVCINVN</sequence>
<dbReference type="Pfam" id="PF13347">
    <property type="entry name" value="MFS_2"/>
    <property type="match status" value="1"/>
</dbReference>
<proteinExistence type="predicted"/>
<dbReference type="PANTHER" id="PTHR19432:SF35">
    <property type="entry name" value="SOLUTE CARRIER FAMILY 45 MEMBER 3 ISOFORM X1"/>
    <property type="match status" value="1"/>
</dbReference>
<feature type="non-terminal residue" evidence="7">
    <location>
        <position position="1"/>
    </location>
</feature>
<dbReference type="Gene3D" id="1.20.1250.20">
    <property type="entry name" value="MFS general substrate transporter like domains"/>
    <property type="match status" value="1"/>
</dbReference>
<dbReference type="OrthoDB" id="28755at2759"/>
<evidence type="ECO:0000256" key="4">
    <source>
        <dbReference type="ARBA" id="ARBA00022989"/>
    </source>
</evidence>
<organism evidence="7 8">
    <name type="scientific">Kipferlia bialata</name>
    <dbReference type="NCBI Taxonomy" id="797122"/>
    <lineage>
        <taxon>Eukaryota</taxon>
        <taxon>Metamonada</taxon>
        <taxon>Carpediemonas-like organisms</taxon>
        <taxon>Kipferlia</taxon>
    </lineage>
</organism>
<evidence type="ECO:0000256" key="1">
    <source>
        <dbReference type="ARBA" id="ARBA00004141"/>
    </source>
</evidence>
<feature type="transmembrane region" description="Helical" evidence="6">
    <location>
        <begin position="49"/>
        <end position="71"/>
    </location>
</feature>
<protein>
    <recommendedName>
        <fullName evidence="9">Major facilitator superfamily (MFS) profile domain-containing protein</fullName>
    </recommendedName>
</protein>
<dbReference type="AlphaFoldDB" id="A0A9K3D7I6"/>
<dbReference type="SUPFAM" id="SSF103473">
    <property type="entry name" value="MFS general substrate transporter"/>
    <property type="match status" value="1"/>
</dbReference>
<comment type="caution">
    <text evidence="7">The sequence shown here is derived from an EMBL/GenBank/DDBJ whole genome shotgun (WGS) entry which is preliminary data.</text>
</comment>